<evidence type="ECO:0000313" key="2">
    <source>
        <dbReference type="Proteomes" id="UP001370490"/>
    </source>
</evidence>
<dbReference type="InterPro" id="IPR034505">
    <property type="entry name" value="Coproporphyrinogen-III_oxidase"/>
</dbReference>
<organism evidence="1 2">
    <name type="scientific">Dillenia turbinata</name>
    <dbReference type="NCBI Taxonomy" id="194707"/>
    <lineage>
        <taxon>Eukaryota</taxon>
        <taxon>Viridiplantae</taxon>
        <taxon>Streptophyta</taxon>
        <taxon>Embryophyta</taxon>
        <taxon>Tracheophyta</taxon>
        <taxon>Spermatophyta</taxon>
        <taxon>Magnoliopsida</taxon>
        <taxon>eudicotyledons</taxon>
        <taxon>Gunneridae</taxon>
        <taxon>Pentapetalae</taxon>
        <taxon>Dilleniales</taxon>
        <taxon>Dilleniaceae</taxon>
        <taxon>Dillenia</taxon>
    </lineage>
</organism>
<dbReference type="InterPro" id="IPR058240">
    <property type="entry name" value="rSAM_sf"/>
</dbReference>
<comment type="caution">
    <text evidence="1">The sequence shown here is derived from an EMBL/GenBank/DDBJ whole genome shotgun (WGS) entry which is preliminary data.</text>
</comment>
<gene>
    <name evidence="1" type="ORF">RJ641_014254</name>
</gene>
<name>A0AAN8UZJ7_9MAGN</name>
<dbReference type="GO" id="GO:0006779">
    <property type="term" value="P:porphyrin-containing compound biosynthetic process"/>
    <property type="evidence" value="ECO:0007669"/>
    <property type="project" value="TreeGrafter"/>
</dbReference>
<evidence type="ECO:0000313" key="1">
    <source>
        <dbReference type="EMBL" id="KAK6920576.1"/>
    </source>
</evidence>
<accession>A0AAN8UZJ7</accession>
<sequence length="332" mass="37141">CFFGGGTPSLVPPRLVSLVLDTLRLKFGIYSDAELSIEMDPATFDARKMEGLIELGVNRVSLGSSGLSRTGMWKSSWFKGSVDCKSHVVLRIGVWISSPLPHQTIDMWEDSCVAQLKCSLPMSVCDLQVKRGTKFGILQSSTEWPQECLLIQAISIMKSAVTVKRRFQCKHNSTYWEDKSFYGFGLGSASYVGGVRFSRPRKMEEYNNYMQDLEREVRGHFGDDHVDAKDMEMDVVMLSLRTARGLDLVSFGEAFGHHLLCSLCRVYQSYVESGHVVCLDRQRKVVDVKKFKTLVSNGGGIHKVVPYIRLSDPNVFLVSNELISLAFAAMAP</sequence>
<feature type="non-terminal residue" evidence="1">
    <location>
        <position position="1"/>
    </location>
</feature>
<dbReference type="GO" id="GO:0051539">
    <property type="term" value="F:4 iron, 4 sulfur cluster binding"/>
    <property type="evidence" value="ECO:0007669"/>
    <property type="project" value="TreeGrafter"/>
</dbReference>
<protein>
    <submittedName>
        <fullName evidence="1">Uncharacterized protein</fullName>
    </submittedName>
</protein>
<dbReference type="PANTHER" id="PTHR13932">
    <property type="entry name" value="COPROPORPHYRINIGEN III OXIDASE"/>
    <property type="match status" value="1"/>
</dbReference>
<dbReference type="EMBL" id="JBAMMX010000020">
    <property type="protein sequence ID" value="KAK6920576.1"/>
    <property type="molecule type" value="Genomic_DNA"/>
</dbReference>
<keyword evidence="2" id="KW-1185">Reference proteome</keyword>
<proteinExistence type="predicted"/>
<dbReference type="AlphaFoldDB" id="A0AAN8UZJ7"/>
<dbReference type="SUPFAM" id="SSF102114">
    <property type="entry name" value="Radical SAM enzymes"/>
    <property type="match status" value="1"/>
</dbReference>
<dbReference type="PANTHER" id="PTHR13932:SF5">
    <property type="entry name" value="RADICAL S-ADENOSYL METHIONINE DOMAIN-CONTAINING PROTEIN 1, MITOCHONDRIAL"/>
    <property type="match status" value="1"/>
</dbReference>
<reference evidence="1 2" key="1">
    <citation type="submission" date="2023-12" db="EMBL/GenBank/DDBJ databases">
        <title>A high-quality genome assembly for Dillenia turbinata (Dilleniales).</title>
        <authorList>
            <person name="Chanderbali A."/>
        </authorList>
    </citation>
    <scope>NUCLEOTIDE SEQUENCE [LARGE SCALE GENOMIC DNA]</scope>
    <source>
        <strain evidence="1">LSX21</strain>
        <tissue evidence="1">Leaf</tissue>
    </source>
</reference>
<dbReference type="Proteomes" id="UP001370490">
    <property type="component" value="Unassembled WGS sequence"/>
</dbReference>
<dbReference type="GO" id="GO:0005737">
    <property type="term" value="C:cytoplasm"/>
    <property type="evidence" value="ECO:0007669"/>
    <property type="project" value="TreeGrafter"/>
</dbReference>